<dbReference type="PANTHER" id="PTHR34182:SF1">
    <property type="entry name" value="PROTEIN-EXPORT MEMBRANE PROTEIN SECG"/>
    <property type="match status" value="1"/>
</dbReference>
<evidence type="ECO:0000256" key="8">
    <source>
        <dbReference type="ARBA" id="ARBA00023010"/>
    </source>
</evidence>
<keyword evidence="4 10" id="KW-1003">Cell membrane</keyword>
<evidence type="ECO:0000256" key="5">
    <source>
        <dbReference type="ARBA" id="ARBA00022692"/>
    </source>
</evidence>
<dbReference type="Proteomes" id="UP000229307">
    <property type="component" value="Unassembled WGS sequence"/>
</dbReference>
<keyword evidence="8 10" id="KW-0811">Translocation</keyword>
<protein>
    <recommendedName>
        <fullName evidence="10">Protein-export membrane protein SecG</fullName>
    </recommendedName>
</protein>
<comment type="caution">
    <text evidence="10">Lacks conserved residue(s) required for the propagation of feature annotation.</text>
</comment>
<comment type="similarity">
    <text evidence="2 10">Belongs to the SecG family.</text>
</comment>
<keyword evidence="3 10" id="KW-0813">Transport</keyword>
<dbReference type="Pfam" id="PF03840">
    <property type="entry name" value="SecG"/>
    <property type="match status" value="1"/>
</dbReference>
<comment type="caution">
    <text evidence="11">The sequence shown here is derived from an EMBL/GenBank/DDBJ whole genome shotgun (WGS) entry which is preliminary data.</text>
</comment>
<evidence type="ECO:0000256" key="7">
    <source>
        <dbReference type="ARBA" id="ARBA00022989"/>
    </source>
</evidence>
<dbReference type="GO" id="GO:0005886">
    <property type="term" value="C:plasma membrane"/>
    <property type="evidence" value="ECO:0007669"/>
    <property type="project" value="UniProtKB-SubCell"/>
</dbReference>
<dbReference type="EMBL" id="PFMR01000171">
    <property type="protein sequence ID" value="PIZ16687.1"/>
    <property type="molecule type" value="Genomic_DNA"/>
</dbReference>
<keyword evidence="5 10" id="KW-0812">Transmembrane</keyword>
<name>A0A2M7SAW5_9BACT</name>
<accession>A0A2M7SAW5</accession>
<dbReference type="PANTHER" id="PTHR34182">
    <property type="entry name" value="PROTEIN-EXPORT MEMBRANE PROTEIN SECG"/>
    <property type="match status" value="1"/>
</dbReference>
<gene>
    <name evidence="11" type="primary">secG</name>
    <name evidence="11" type="ORF">COY52_06495</name>
</gene>
<feature type="transmembrane region" description="Helical" evidence="10">
    <location>
        <begin position="51"/>
        <end position="73"/>
    </location>
</feature>
<keyword evidence="7 10" id="KW-1133">Transmembrane helix</keyword>
<organism evidence="11 12">
    <name type="scientific">Candidatus Desantisbacteria bacterium CG_4_10_14_0_8_um_filter_48_22</name>
    <dbReference type="NCBI Taxonomy" id="1974543"/>
    <lineage>
        <taxon>Bacteria</taxon>
        <taxon>Candidatus Desantisiibacteriota</taxon>
    </lineage>
</organism>
<dbReference type="GO" id="GO:0043952">
    <property type="term" value="P:protein transport by the Sec complex"/>
    <property type="evidence" value="ECO:0007669"/>
    <property type="project" value="TreeGrafter"/>
</dbReference>
<evidence type="ECO:0000256" key="6">
    <source>
        <dbReference type="ARBA" id="ARBA00022927"/>
    </source>
</evidence>
<evidence type="ECO:0000256" key="2">
    <source>
        <dbReference type="ARBA" id="ARBA00008445"/>
    </source>
</evidence>
<comment type="function">
    <text evidence="10">Involved in protein export. Participates in an early event of protein translocation.</text>
</comment>
<evidence type="ECO:0000256" key="3">
    <source>
        <dbReference type="ARBA" id="ARBA00022448"/>
    </source>
</evidence>
<comment type="subcellular location">
    <subcellularLocation>
        <location evidence="1 10">Cell membrane</location>
        <topology evidence="1 10">Multi-pass membrane protein</topology>
    </subcellularLocation>
</comment>
<evidence type="ECO:0000256" key="9">
    <source>
        <dbReference type="ARBA" id="ARBA00023136"/>
    </source>
</evidence>
<evidence type="ECO:0000256" key="4">
    <source>
        <dbReference type="ARBA" id="ARBA00022475"/>
    </source>
</evidence>
<evidence type="ECO:0000256" key="1">
    <source>
        <dbReference type="ARBA" id="ARBA00004651"/>
    </source>
</evidence>
<dbReference type="GO" id="GO:0009306">
    <property type="term" value="P:protein secretion"/>
    <property type="evidence" value="ECO:0007669"/>
    <property type="project" value="UniProtKB-UniRule"/>
</dbReference>
<sequence>MLIFILVLFILSCIVLIFSVMLQTGHGGIGDVFGGSGERALFGGTGAKGLVVKITIISAVVFFATSLILSVLYSRQGRVSTAPQVPVEQPVAHVGGSTTAIPQGQ</sequence>
<dbReference type="NCBIfam" id="TIGR00810">
    <property type="entry name" value="secG"/>
    <property type="match status" value="1"/>
</dbReference>
<reference evidence="12" key="1">
    <citation type="submission" date="2017-09" db="EMBL/GenBank/DDBJ databases">
        <title>Depth-based differentiation of microbial function through sediment-hosted aquifers and enrichment of novel symbionts in the deep terrestrial subsurface.</title>
        <authorList>
            <person name="Probst A.J."/>
            <person name="Ladd B."/>
            <person name="Jarett J.K."/>
            <person name="Geller-Mcgrath D.E."/>
            <person name="Sieber C.M.K."/>
            <person name="Emerson J.B."/>
            <person name="Anantharaman K."/>
            <person name="Thomas B.C."/>
            <person name="Malmstrom R."/>
            <person name="Stieglmeier M."/>
            <person name="Klingl A."/>
            <person name="Woyke T."/>
            <person name="Ryan C.M."/>
            <person name="Banfield J.F."/>
        </authorList>
    </citation>
    <scope>NUCLEOTIDE SEQUENCE [LARGE SCALE GENOMIC DNA]</scope>
</reference>
<evidence type="ECO:0000313" key="12">
    <source>
        <dbReference type="Proteomes" id="UP000229307"/>
    </source>
</evidence>
<dbReference type="GO" id="GO:0065002">
    <property type="term" value="P:intracellular protein transmembrane transport"/>
    <property type="evidence" value="ECO:0007669"/>
    <property type="project" value="TreeGrafter"/>
</dbReference>
<keyword evidence="6 10" id="KW-0653">Protein transport</keyword>
<dbReference type="GO" id="GO:0015450">
    <property type="term" value="F:protein-transporting ATPase activity"/>
    <property type="evidence" value="ECO:0007669"/>
    <property type="project" value="UniProtKB-UniRule"/>
</dbReference>
<proteinExistence type="inferred from homology"/>
<keyword evidence="9 10" id="KW-0472">Membrane</keyword>
<evidence type="ECO:0000256" key="10">
    <source>
        <dbReference type="RuleBase" id="RU365087"/>
    </source>
</evidence>
<evidence type="ECO:0000313" key="11">
    <source>
        <dbReference type="EMBL" id="PIZ16687.1"/>
    </source>
</evidence>
<dbReference type="PRINTS" id="PR01651">
    <property type="entry name" value="SECGEXPORT"/>
</dbReference>
<dbReference type="InterPro" id="IPR004692">
    <property type="entry name" value="SecG"/>
</dbReference>
<dbReference type="AlphaFoldDB" id="A0A2M7SAW5"/>